<dbReference type="InterPro" id="IPR050409">
    <property type="entry name" value="E3_ubiq-protein_ligase"/>
</dbReference>
<feature type="compositionally biased region" description="Polar residues" evidence="8">
    <location>
        <begin position="452"/>
        <end position="474"/>
    </location>
</feature>
<feature type="region of interest" description="Disordered" evidence="8">
    <location>
        <begin position="330"/>
        <end position="375"/>
    </location>
</feature>
<feature type="compositionally biased region" description="Low complexity" evidence="8">
    <location>
        <begin position="435"/>
        <end position="451"/>
    </location>
</feature>
<accession>A0AAN8G8Y9</accession>
<keyword evidence="4" id="KW-0808">Transferase</keyword>
<feature type="compositionally biased region" description="Polar residues" evidence="8">
    <location>
        <begin position="1069"/>
        <end position="1083"/>
    </location>
</feature>
<sequence length="1751" mass="196036">MAEAMLPKSKNSDYSSVDDLSIPVTRKSSLSDIETPIRERSNSDSTLNFMSEQSWSVLSVDKYKFTIGKDRYITVSWDVREDVGARDWIGLFPKGETVSTKFVDCKNRGVNGGHTGQIQWDIDAISHNFIEAESELCFKYYQGSTGDVLATSPMIVLVNPHPGRRGSISVNGSSSPEEEDALFRVIITDLEASNLKKGMFFNPDPYVKIQALPGKLQEQKPHHMKDVRSSIQSNTTNPHWEGEVFTIDAKLCDILDLEIKDKFSKSRPTISRFLGKASVIVQRIMDKVSQSQSPSNFSIDLSRRNPSDNISGTLKFKANIQLIISGIKNEQAKKRKNHQRKASLPADLDPQVNQNRNNQHRHRHTDPGFTKNTESTWKNTSEVIEEHDVSIAQLTRGRITDEVAVVTNEDSAINGSPPNTSVVPNVACAGCHNQTDSSDSGTSLTLVSSSDNSGGSITCTTASPSMNLQNSSDSQLGQDITETYSFGGQASLSTGYSCDAEIVNIVDSAVCNAENSSDPNSNVWAKPKNMVSQSQNAATSNSNFYTKDAQPPILPPRTYAAKVRAPPLPPRKKPVEAPPLPPRKAEKITPTKGQPGSNTGSPNSSLGEEPTNKLELPPPPLPPRTYSPIHMQLGTGSSNPEEEIQTSDRNSFNSLETFTGSRENSRQDLDDVLGAEGGAPQSEPVIVREQPKELSREQEVFPWGATKISAMPSQRSSICSSTDSPDLANVPRRHIQKSRSRNSMPSLSDQLARIPSIDSVVSNSQSGSGSQALMSRSYISPSDSAVSTTVSGETPRDRGLGTAMGVTELQRKRRSHEGASPQRSASFNSAPVPSLQPRNRVLSEEEKEQNRLQIYQYLQLWSERAKGKTNTSKPEIQVSGPSGAMITENVPNQRGCENVTPPPHIDSCIAASSASNSKQYRKQVAHNPKRDSVDGTPTSSVRSGRDASQTNNVWQSRRNDSPNSGGAGQRTSMASSTGSDNNPVLLPKVPARRPKYSPVDNSTEEEPLPAGWEARVDSHGRIFYIDHINRQTTWQRPQSNTRTVHRRPTISSEQRQQLDRRYQSIRRTITQSREQDGGSNTSMDMPPVSTPEVSPQNLVTQTPTERSVYKLPAVKFLIRPDFFPMLQGNELALAEYNRNSQLKHMITRIRRDAQTFERYQHNRDLVMFLNLFADMSKEVPRRWEMKLDRSGKTFFIDHKMKITTFIDPRLPTDVPLINTDFLQTPLPRGPNRAPRESLRLDAPVPPPRQPVTEPSNTSIPSAYNEKVVLFLRQTEIDDVIKEKFSSYGSNSSLRDKVHKIRNHGTEALDRLCNDIDLTILLSVFEQDIMSYIPPALRNPASNLETNQGSPQGSPAPNRPPARVPAPHKRDFHAKLRNFYRKLDSKGYGQGPGKLKLTVRRDHVLEDSFNKIMSTQKKELQKNKLYITFAGEEGLDYGGPSREFFFLLSRELFNPYYGLFEYSANDTYTVQISPMSAFVENAHEWFRFAGRVLGLALVHQYLLDAFFTRPFYKFILRVPWSLEDVETIDAGFYQSLLWIKDNDITDLDLDLTFSVSEEVFGQVTERELKPSGSKTAVTERNKKEYIEKMAKWRLERGVSDQTESLIRGFHEVVEPRIVSLFDARELELVIAGTVEIDITDWRKNTEYRSGYHDQHPVIQWFWTAISKFDNERRLRLLQFVTGTSSIPYEGFSALRGSNGPRKFCIEKWGKVTSLPRAHTCFNRLDLPPYTCCDMLFEKIVMAVEETSTFGIE</sequence>
<feature type="domain" description="HECT" evidence="11">
    <location>
        <begin position="1415"/>
        <end position="1751"/>
    </location>
</feature>
<dbReference type="Pfam" id="PF00632">
    <property type="entry name" value="HECT"/>
    <property type="match status" value="1"/>
</dbReference>
<dbReference type="PROSITE" id="PS50020">
    <property type="entry name" value="WW_DOMAIN_2"/>
    <property type="match status" value="2"/>
</dbReference>
<feature type="region of interest" description="Disordered" evidence="8">
    <location>
        <begin position="1035"/>
        <end position="1057"/>
    </location>
</feature>
<evidence type="ECO:0000256" key="4">
    <source>
        <dbReference type="ARBA" id="ARBA00022679"/>
    </source>
</evidence>
<dbReference type="InterPro" id="IPR040524">
    <property type="entry name" value="HECW1_helix"/>
</dbReference>
<dbReference type="SMART" id="SM00456">
    <property type="entry name" value="WW"/>
    <property type="match status" value="2"/>
</dbReference>
<dbReference type="Pfam" id="PF18436">
    <property type="entry name" value="HECW1_helix"/>
    <property type="match status" value="1"/>
</dbReference>
<feature type="compositionally biased region" description="Basic residues" evidence="8">
    <location>
        <begin position="731"/>
        <end position="740"/>
    </location>
</feature>
<dbReference type="CDD" id="cd00078">
    <property type="entry name" value="HECTc"/>
    <property type="match status" value="1"/>
</dbReference>
<keyword evidence="5" id="KW-0677">Repeat</keyword>
<evidence type="ECO:0000259" key="9">
    <source>
        <dbReference type="PROSITE" id="PS50004"/>
    </source>
</evidence>
<dbReference type="SMART" id="SM00119">
    <property type="entry name" value="HECTc"/>
    <property type="match status" value="1"/>
</dbReference>
<dbReference type="SMART" id="SM00239">
    <property type="entry name" value="C2"/>
    <property type="match status" value="1"/>
</dbReference>
<dbReference type="EC" id="2.3.2.26" evidence="3"/>
<feature type="region of interest" description="Disordered" evidence="8">
    <location>
        <begin position="435"/>
        <end position="474"/>
    </location>
</feature>
<dbReference type="Gene3D" id="3.90.1750.10">
    <property type="entry name" value="Hect, E3 ligase catalytic domains"/>
    <property type="match status" value="1"/>
</dbReference>
<feature type="domain" description="C2" evidence="9">
    <location>
        <begin position="164"/>
        <end position="294"/>
    </location>
</feature>
<feature type="compositionally biased region" description="Polar residues" evidence="8">
    <location>
        <begin position="1339"/>
        <end position="1352"/>
    </location>
</feature>
<dbReference type="PANTHER" id="PTHR11254">
    <property type="entry name" value="HECT DOMAIN UBIQUITIN-PROTEIN LIGASE"/>
    <property type="match status" value="1"/>
</dbReference>
<feature type="compositionally biased region" description="Polar residues" evidence="8">
    <location>
        <begin position="514"/>
        <end position="523"/>
    </location>
</feature>
<feature type="compositionally biased region" description="Pro residues" evidence="8">
    <location>
        <begin position="616"/>
        <end position="625"/>
    </location>
</feature>
<evidence type="ECO:0000259" key="11">
    <source>
        <dbReference type="PROSITE" id="PS50237"/>
    </source>
</evidence>
<keyword evidence="6 7" id="KW-0833">Ubl conjugation pathway</keyword>
<dbReference type="Gene3D" id="2.20.70.10">
    <property type="match status" value="2"/>
</dbReference>
<feature type="compositionally biased region" description="Polar residues" evidence="8">
    <location>
        <begin position="591"/>
        <end position="606"/>
    </location>
</feature>
<dbReference type="Gene3D" id="2.60.40.2840">
    <property type="match status" value="1"/>
</dbReference>
<feature type="domain" description="WW" evidence="10">
    <location>
        <begin position="1177"/>
        <end position="1210"/>
    </location>
</feature>
<dbReference type="GO" id="GO:0005737">
    <property type="term" value="C:cytoplasm"/>
    <property type="evidence" value="ECO:0007669"/>
    <property type="project" value="UniProtKB-ARBA"/>
</dbReference>
<dbReference type="GO" id="GO:0061630">
    <property type="term" value="F:ubiquitin protein ligase activity"/>
    <property type="evidence" value="ECO:0007669"/>
    <property type="project" value="UniProtKB-EC"/>
</dbReference>
<evidence type="ECO:0000256" key="3">
    <source>
        <dbReference type="ARBA" id="ARBA00012485"/>
    </source>
</evidence>
<dbReference type="PROSITE" id="PS50237">
    <property type="entry name" value="HECT"/>
    <property type="match status" value="1"/>
</dbReference>
<comment type="catalytic activity">
    <reaction evidence="1">
        <text>S-ubiquitinyl-[E2 ubiquitin-conjugating enzyme]-L-cysteine + [acceptor protein]-L-lysine = [E2 ubiquitin-conjugating enzyme]-L-cysteine + N(6)-ubiquitinyl-[acceptor protein]-L-lysine.</text>
        <dbReference type="EC" id="2.3.2.26"/>
    </reaction>
</comment>
<dbReference type="PANTHER" id="PTHR11254:SF320">
    <property type="entry name" value="HECT-TYPE E3 UBIQUITIN TRANSFERASE"/>
    <property type="match status" value="1"/>
</dbReference>
<feature type="compositionally biased region" description="Polar residues" evidence="8">
    <location>
        <begin position="821"/>
        <end position="831"/>
    </location>
</feature>
<evidence type="ECO:0000313" key="13">
    <source>
        <dbReference type="Proteomes" id="UP001347796"/>
    </source>
</evidence>
<dbReference type="CDD" id="cd00201">
    <property type="entry name" value="WW"/>
    <property type="match status" value="2"/>
</dbReference>
<dbReference type="EMBL" id="JAZGQO010000021">
    <property type="protein sequence ID" value="KAK6166041.1"/>
    <property type="molecule type" value="Genomic_DNA"/>
</dbReference>
<feature type="active site" description="Glycyl thioester intermediate" evidence="7">
    <location>
        <position position="1719"/>
    </location>
</feature>
<dbReference type="Pfam" id="PF00168">
    <property type="entry name" value="C2"/>
    <property type="match status" value="1"/>
</dbReference>
<reference evidence="12 13" key="1">
    <citation type="submission" date="2024-01" db="EMBL/GenBank/DDBJ databases">
        <title>The genome of the rayed Mediterranean limpet Patella caerulea (Linnaeus, 1758).</title>
        <authorList>
            <person name="Anh-Thu Weber A."/>
            <person name="Halstead-Nussloch G."/>
        </authorList>
    </citation>
    <scope>NUCLEOTIDE SEQUENCE [LARGE SCALE GENOMIC DNA]</scope>
    <source>
        <strain evidence="12">AATW-2023a</strain>
        <tissue evidence="12">Whole specimen</tissue>
    </source>
</reference>
<dbReference type="Gene3D" id="2.60.40.150">
    <property type="entry name" value="C2 domain"/>
    <property type="match status" value="1"/>
</dbReference>
<feature type="region of interest" description="Disordered" evidence="8">
    <location>
        <begin position="760"/>
        <end position="844"/>
    </location>
</feature>
<dbReference type="InterPro" id="IPR035892">
    <property type="entry name" value="C2_domain_sf"/>
</dbReference>
<feature type="domain" description="WW" evidence="10">
    <location>
        <begin position="1006"/>
        <end position="1039"/>
    </location>
</feature>
<dbReference type="GO" id="GO:0006511">
    <property type="term" value="P:ubiquitin-dependent protein catabolic process"/>
    <property type="evidence" value="ECO:0007669"/>
    <property type="project" value="TreeGrafter"/>
</dbReference>
<feature type="compositionally biased region" description="Polar residues" evidence="8">
    <location>
        <begin position="935"/>
        <end position="982"/>
    </location>
</feature>
<feature type="compositionally biased region" description="Basic and acidic residues" evidence="8">
    <location>
        <begin position="689"/>
        <end position="699"/>
    </location>
</feature>
<dbReference type="GO" id="GO:0016567">
    <property type="term" value="P:protein ubiquitination"/>
    <property type="evidence" value="ECO:0007669"/>
    <property type="project" value="TreeGrafter"/>
</dbReference>
<evidence type="ECO:0000256" key="2">
    <source>
        <dbReference type="ARBA" id="ARBA00004906"/>
    </source>
</evidence>
<evidence type="ECO:0000256" key="8">
    <source>
        <dbReference type="SAM" id="MobiDB-lite"/>
    </source>
</evidence>
<keyword evidence="13" id="KW-1185">Reference proteome</keyword>
<dbReference type="InterPro" id="IPR035983">
    <property type="entry name" value="Hect_E3_ubiquitin_ligase"/>
</dbReference>
<proteinExistence type="predicted"/>
<organism evidence="12 13">
    <name type="scientific">Patella caerulea</name>
    <name type="common">Rayed Mediterranean limpet</name>
    <dbReference type="NCBI Taxonomy" id="87958"/>
    <lineage>
        <taxon>Eukaryota</taxon>
        <taxon>Metazoa</taxon>
        <taxon>Spiralia</taxon>
        <taxon>Lophotrochozoa</taxon>
        <taxon>Mollusca</taxon>
        <taxon>Gastropoda</taxon>
        <taxon>Patellogastropoda</taxon>
        <taxon>Patelloidea</taxon>
        <taxon>Patellidae</taxon>
        <taxon>Patella</taxon>
    </lineage>
</organism>
<feature type="compositionally biased region" description="Polar residues" evidence="8">
    <location>
        <begin position="1091"/>
        <end position="1101"/>
    </location>
</feature>
<dbReference type="Pfam" id="PF16562">
    <property type="entry name" value="HECW_N"/>
    <property type="match status" value="1"/>
</dbReference>
<evidence type="ECO:0000256" key="6">
    <source>
        <dbReference type="ARBA" id="ARBA00022786"/>
    </source>
</evidence>
<dbReference type="InterPro" id="IPR032348">
    <property type="entry name" value="HECW_N"/>
</dbReference>
<feature type="compositionally biased region" description="Polar residues" evidence="8">
    <location>
        <begin position="711"/>
        <end position="724"/>
    </location>
</feature>
<dbReference type="GO" id="GO:0048814">
    <property type="term" value="P:regulation of dendrite morphogenesis"/>
    <property type="evidence" value="ECO:0007669"/>
    <property type="project" value="TreeGrafter"/>
</dbReference>
<dbReference type="InterPro" id="IPR000569">
    <property type="entry name" value="HECT_dom"/>
</dbReference>
<dbReference type="FunFam" id="3.30.2410.10:FF:000002">
    <property type="entry name" value="E3 ubiquitin-protein ligase HECW2"/>
    <property type="match status" value="1"/>
</dbReference>
<dbReference type="Gene3D" id="3.30.2160.10">
    <property type="entry name" value="Hect, E3 ligase catalytic domain"/>
    <property type="match status" value="1"/>
</dbReference>
<dbReference type="InterPro" id="IPR000008">
    <property type="entry name" value="C2_dom"/>
</dbReference>
<feature type="region of interest" description="Disordered" evidence="8">
    <location>
        <begin position="1339"/>
        <end position="1366"/>
    </location>
</feature>
<dbReference type="InterPro" id="IPR001202">
    <property type="entry name" value="WW_dom"/>
</dbReference>
<dbReference type="InterPro" id="IPR036020">
    <property type="entry name" value="WW_dom_sf"/>
</dbReference>
<dbReference type="PROSITE" id="PS50004">
    <property type="entry name" value="C2"/>
    <property type="match status" value="1"/>
</dbReference>
<feature type="region of interest" description="Disordered" evidence="8">
    <location>
        <begin position="865"/>
        <end position="1009"/>
    </location>
</feature>
<dbReference type="PROSITE" id="PS01159">
    <property type="entry name" value="WW_DOMAIN_1"/>
    <property type="match status" value="2"/>
</dbReference>
<feature type="compositionally biased region" description="Polar residues" evidence="8">
    <location>
        <begin position="647"/>
        <end position="662"/>
    </location>
</feature>
<feature type="compositionally biased region" description="Low complexity" evidence="8">
    <location>
        <begin position="532"/>
        <end position="543"/>
    </location>
</feature>
<dbReference type="SUPFAM" id="SSF56204">
    <property type="entry name" value="Hect, E3 ligase catalytic domain"/>
    <property type="match status" value="1"/>
</dbReference>
<evidence type="ECO:0000256" key="5">
    <source>
        <dbReference type="ARBA" id="ARBA00022737"/>
    </source>
</evidence>
<evidence type="ECO:0000256" key="7">
    <source>
        <dbReference type="PROSITE-ProRule" id="PRU00104"/>
    </source>
</evidence>
<dbReference type="Proteomes" id="UP001347796">
    <property type="component" value="Unassembled WGS sequence"/>
</dbReference>
<dbReference type="SUPFAM" id="SSF49562">
    <property type="entry name" value="C2 domain (Calcium/lipid-binding domain, CaLB)"/>
    <property type="match status" value="1"/>
</dbReference>
<feature type="compositionally biased region" description="Polar residues" evidence="8">
    <location>
        <begin position="772"/>
        <end position="792"/>
    </location>
</feature>
<gene>
    <name evidence="12" type="ORF">SNE40_022826</name>
</gene>
<dbReference type="Pfam" id="PF00397">
    <property type="entry name" value="WW"/>
    <property type="match status" value="1"/>
</dbReference>
<feature type="compositionally biased region" description="Low complexity" evidence="8">
    <location>
        <begin position="760"/>
        <end position="771"/>
    </location>
</feature>
<feature type="region of interest" description="Disordered" evidence="8">
    <location>
        <begin position="1069"/>
        <end position="1101"/>
    </location>
</feature>
<dbReference type="FunFam" id="3.90.1750.10:FF:000079">
    <property type="entry name" value="E3 ubiquitin-protein ligase"/>
    <property type="match status" value="1"/>
</dbReference>
<evidence type="ECO:0000259" key="10">
    <source>
        <dbReference type="PROSITE" id="PS50020"/>
    </source>
</evidence>
<evidence type="ECO:0000256" key="1">
    <source>
        <dbReference type="ARBA" id="ARBA00000885"/>
    </source>
</evidence>
<protein>
    <recommendedName>
        <fullName evidence="3">HECT-type E3 ubiquitin transferase</fullName>
        <ecNumber evidence="3">2.3.2.26</ecNumber>
    </recommendedName>
</protein>
<name>A0AAN8G8Y9_PATCE</name>
<feature type="region of interest" description="Disordered" evidence="8">
    <location>
        <begin position="1221"/>
        <end position="1258"/>
    </location>
</feature>
<dbReference type="SUPFAM" id="SSF51045">
    <property type="entry name" value="WW domain"/>
    <property type="match status" value="2"/>
</dbReference>
<dbReference type="FunFam" id="3.30.2160.10:FF:000001">
    <property type="entry name" value="E3 ubiquitin-protein ligase NEDD4-like"/>
    <property type="match status" value="1"/>
</dbReference>
<comment type="caution">
    <text evidence="12">The sequence shown here is derived from an EMBL/GenBank/DDBJ whole genome shotgun (WGS) entry which is preliminary data.</text>
</comment>
<feature type="region of interest" description="Disordered" evidence="8">
    <location>
        <begin position="514"/>
        <end position="748"/>
    </location>
</feature>
<evidence type="ECO:0000313" key="12">
    <source>
        <dbReference type="EMBL" id="KAK6166041.1"/>
    </source>
</evidence>
<dbReference type="Gene3D" id="3.30.2410.10">
    <property type="entry name" value="Hect, E3 ligase catalytic domain"/>
    <property type="match status" value="1"/>
</dbReference>
<comment type="pathway">
    <text evidence="2">Protein modification; protein ubiquitination.</text>
</comment>